<dbReference type="AlphaFoldDB" id="A0A160U2P5"/>
<evidence type="ECO:0008006" key="2">
    <source>
        <dbReference type="Google" id="ProtNLM"/>
    </source>
</evidence>
<name>A0A160U2P5_9ZZZZ</name>
<proteinExistence type="predicted"/>
<accession>A0A160U2P5</accession>
<protein>
    <recommendedName>
        <fullName evidence="2">Co-chaperone DjlA N-terminal domain-containing protein</fullName>
    </recommendedName>
</protein>
<dbReference type="EMBL" id="CZQD01000038">
    <property type="protein sequence ID" value="CUS57064.1"/>
    <property type="molecule type" value="Genomic_DNA"/>
</dbReference>
<reference evidence="1" key="1">
    <citation type="submission" date="2015-10" db="EMBL/GenBank/DDBJ databases">
        <authorList>
            <person name="Gilbert D.G."/>
        </authorList>
    </citation>
    <scope>NUCLEOTIDE SEQUENCE</scope>
</reference>
<organism evidence="1">
    <name type="scientific">hydrothermal vent metagenome</name>
    <dbReference type="NCBI Taxonomy" id="652676"/>
    <lineage>
        <taxon>unclassified sequences</taxon>
        <taxon>metagenomes</taxon>
        <taxon>ecological metagenomes</taxon>
    </lineage>
</organism>
<gene>
    <name evidence="1" type="ORF">MGWOODY_Hyp667</name>
</gene>
<evidence type="ECO:0000313" key="1">
    <source>
        <dbReference type="EMBL" id="CUS57064.1"/>
    </source>
</evidence>
<sequence length="179" mass="19897">MHIVILILGILTTIGIWSWRIQMARRGAKVAMDAARTLTNAPRRFAFKYKAGRNGISLIEDPREAAAVMMMEVARGREEPLTERQARIIDDEMMQNFSFTQAEADELSAHAAWVTNSAPDPQRAMHKLSELIVSSPQLGPKEIVDLDAMLVAVSEAEGVPTREQLALLQVFRDKAGLKT</sequence>